<accession>A0A0D2HRD9</accession>
<sequence>MCNCAKDGCQRPEEFLGKPEDCTEEQIIKCHGSAKNHPCQSKPEKK</sequence>
<dbReference type="Proteomes" id="UP000032233">
    <property type="component" value="Unassembled WGS sequence"/>
</dbReference>
<reference evidence="1 2" key="1">
    <citation type="submission" date="2013-11" db="EMBL/GenBank/DDBJ databases">
        <title>Metagenomic analysis of a methanogenic consortium involved in long chain n-alkane degradation.</title>
        <authorList>
            <person name="Davidova I.A."/>
            <person name="Callaghan A.V."/>
            <person name="Wawrik B."/>
            <person name="Pruitt S."/>
            <person name="Marks C."/>
            <person name="Duncan K.E."/>
            <person name="Suflita J.M."/>
        </authorList>
    </citation>
    <scope>NUCLEOTIDE SEQUENCE [LARGE SCALE GENOMIC DNA]</scope>
    <source>
        <strain evidence="1 2">SPR</strain>
    </source>
</reference>
<organism evidence="1 2">
    <name type="scientific">Dethiosulfatarculus sandiegensis</name>
    <dbReference type="NCBI Taxonomy" id="1429043"/>
    <lineage>
        <taxon>Bacteria</taxon>
        <taxon>Pseudomonadati</taxon>
        <taxon>Thermodesulfobacteriota</taxon>
        <taxon>Desulfarculia</taxon>
        <taxon>Desulfarculales</taxon>
        <taxon>Desulfarculaceae</taxon>
        <taxon>Dethiosulfatarculus</taxon>
    </lineage>
</organism>
<dbReference type="AlphaFoldDB" id="A0A0D2HRD9"/>
<proteinExistence type="predicted"/>
<evidence type="ECO:0000313" key="1">
    <source>
        <dbReference type="EMBL" id="KIX13128.1"/>
    </source>
</evidence>
<dbReference type="InParanoid" id="A0A0D2HRD9"/>
<evidence type="ECO:0000313" key="2">
    <source>
        <dbReference type="Proteomes" id="UP000032233"/>
    </source>
</evidence>
<protein>
    <submittedName>
        <fullName evidence="1">Uncharacterized protein</fullName>
    </submittedName>
</protein>
<dbReference type="EMBL" id="AZAC01000018">
    <property type="protein sequence ID" value="KIX13128.1"/>
    <property type="molecule type" value="Genomic_DNA"/>
</dbReference>
<gene>
    <name evidence="1" type="ORF">X474_15635</name>
</gene>
<dbReference type="STRING" id="1429043.X474_15635"/>
<comment type="caution">
    <text evidence="1">The sequence shown here is derived from an EMBL/GenBank/DDBJ whole genome shotgun (WGS) entry which is preliminary data.</text>
</comment>
<name>A0A0D2HRD9_9BACT</name>
<dbReference type="RefSeq" id="WP_197282106.1">
    <property type="nucleotide sequence ID" value="NZ_AZAC01000018.1"/>
</dbReference>
<keyword evidence="2" id="KW-1185">Reference proteome</keyword>